<dbReference type="eggNOG" id="COG1309">
    <property type="taxonomic scope" value="Bacteria"/>
</dbReference>
<gene>
    <name evidence="1" type="ORF">PM02_03955</name>
</gene>
<evidence type="ECO:0000313" key="2">
    <source>
        <dbReference type="Proteomes" id="UP000027337"/>
    </source>
</evidence>
<name>A0A061SXI3_9RHOB</name>
<dbReference type="RefSeq" id="WP_037905374.1">
    <property type="nucleotide sequence ID" value="NZ_JEMU01000002.1"/>
</dbReference>
<reference evidence="1 2" key="1">
    <citation type="journal article" date="2014" name="Genome Announc.">
        <title>Draft Genome Sequences of Two Isolates of the Roseobacter Group, Sulfitobacter sp. Strains 3SOLIMAR09 and 1FIGIMAR09, from Harbors of Mallorca Island (Mediterranean Sea).</title>
        <authorList>
            <person name="Mas-Llado M."/>
            <person name="Pina-Villalonga J.M."/>
            <person name="Brunet-Galmes I."/>
            <person name="Nogales B."/>
            <person name="Bosch R."/>
        </authorList>
    </citation>
    <scope>NUCLEOTIDE SEQUENCE [LARGE SCALE GENOMIC DNA]</scope>
    <source>
        <strain evidence="1 2">1FIGIMAR09</strain>
    </source>
</reference>
<organism evidence="1 2">
    <name type="scientific">Sulfitobacter mediterraneus</name>
    <dbReference type="NCBI Taxonomy" id="83219"/>
    <lineage>
        <taxon>Bacteria</taxon>
        <taxon>Pseudomonadati</taxon>
        <taxon>Pseudomonadota</taxon>
        <taxon>Alphaproteobacteria</taxon>
        <taxon>Rhodobacterales</taxon>
        <taxon>Roseobacteraceae</taxon>
        <taxon>Sulfitobacter</taxon>
    </lineage>
</organism>
<dbReference type="AlphaFoldDB" id="A0A061SXI3"/>
<protein>
    <submittedName>
        <fullName evidence="1">Transcriptional regulator</fullName>
    </submittedName>
</protein>
<evidence type="ECO:0000313" key="1">
    <source>
        <dbReference type="EMBL" id="KAJ04600.1"/>
    </source>
</evidence>
<sequence length="184" mass="19919">MTKSNRLTSESWIAAGFLSLAQNGPKSLRAEPLARSLKTTKGSFYWHFSDVPAFHTAMLTLWEDRAFSSIVAELDTMPDPRQRLRALGQIAAVSAPEEMGGQDLEPAIRAWGRDDANVAEAIARVDAKREGYLADQLAQLGLSNPAFARIIYAAYVGGDDLCSRDGGDPAPALTTLIDLILALE</sequence>
<dbReference type="STRING" id="83219.PM02_03955"/>
<comment type="caution">
    <text evidence="1">The sequence shown here is derived from an EMBL/GenBank/DDBJ whole genome shotgun (WGS) entry which is preliminary data.</text>
</comment>
<dbReference type="Proteomes" id="UP000027337">
    <property type="component" value="Unassembled WGS sequence"/>
</dbReference>
<dbReference type="SUPFAM" id="SSF46689">
    <property type="entry name" value="Homeodomain-like"/>
    <property type="match status" value="1"/>
</dbReference>
<proteinExistence type="predicted"/>
<dbReference type="InterPro" id="IPR009057">
    <property type="entry name" value="Homeodomain-like_sf"/>
</dbReference>
<dbReference type="EMBL" id="JEMU01000002">
    <property type="protein sequence ID" value="KAJ04600.1"/>
    <property type="molecule type" value="Genomic_DNA"/>
</dbReference>
<keyword evidence="2" id="KW-1185">Reference proteome</keyword>
<dbReference type="Gene3D" id="1.10.357.10">
    <property type="entry name" value="Tetracycline Repressor, domain 2"/>
    <property type="match status" value="1"/>
</dbReference>
<accession>A0A061SXI3</accession>